<keyword evidence="1" id="KW-0805">Transcription regulation</keyword>
<dbReference type="RefSeq" id="WP_149469954.1">
    <property type="nucleotide sequence ID" value="NZ_QOKW01000012.1"/>
</dbReference>
<protein>
    <submittedName>
        <fullName evidence="5">AraC family transcriptional regulator</fullName>
    </submittedName>
</protein>
<dbReference type="GO" id="GO:0043565">
    <property type="term" value="F:sequence-specific DNA binding"/>
    <property type="evidence" value="ECO:0007669"/>
    <property type="project" value="InterPro"/>
</dbReference>
<dbReference type="Gene3D" id="1.10.10.60">
    <property type="entry name" value="Homeodomain-like"/>
    <property type="match status" value="1"/>
</dbReference>
<evidence type="ECO:0000313" key="5">
    <source>
        <dbReference type="EMBL" id="KAA0679503.1"/>
    </source>
</evidence>
<organism evidence="5 6">
    <name type="scientific">Roseomonas genomospecies 6</name>
    <dbReference type="NCBI Taxonomy" id="214106"/>
    <lineage>
        <taxon>Bacteria</taxon>
        <taxon>Pseudomonadati</taxon>
        <taxon>Pseudomonadota</taxon>
        <taxon>Alphaproteobacteria</taxon>
        <taxon>Acetobacterales</taxon>
        <taxon>Roseomonadaceae</taxon>
        <taxon>Roseomonas</taxon>
    </lineage>
</organism>
<dbReference type="EMBL" id="QOKW01000012">
    <property type="protein sequence ID" value="KAA0679503.1"/>
    <property type="molecule type" value="Genomic_DNA"/>
</dbReference>
<name>A0A9W7TYB2_9PROT</name>
<keyword evidence="3" id="KW-0804">Transcription</keyword>
<comment type="caution">
    <text evidence="5">The sequence shown here is derived from an EMBL/GenBank/DDBJ whole genome shotgun (WGS) entry which is preliminary data.</text>
</comment>
<dbReference type="GO" id="GO:0003700">
    <property type="term" value="F:DNA-binding transcription factor activity"/>
    <property type="evidence" value="ECO:0007669"/>
    <property type="project" value="InterPro"/>
</dbReference>
<evidence type="ECO:0000313" key="6">
    <source>
        <dbReference type="Proteomes" id="UP000480854"/>
    </source>
</evidence>
<evidence type="ECO:0000256" key="3">
    <source>
        <dbReference type="ARBA" id="ARBA00023163"/>
    </source>
</evidence>
<keyword evidence="2" id="KW-0238">DNA-binding</keyword>
<dbReference type="PANTHER" id="PTHR46796:SF6">
    <property type="entry name" value="ARAC SUBFAMILY"/>
    <property type="match status" value="1"/>
</dbReference>
<evidence type="ECO:0000256" key="1">
    <source>
        <dbReference type="ARBA" id="ARBA00023015"/>
    </source>
</evidence>
<dbReference type="OrthoDB" id="110167at2"/>
<dbReference type="InterPro" id="IPR018060">
    <property type="entry name" value="HTH_AraC"/>
</dbReference>
<dbReference type="PANTHER" id="PTHR46796">
    <property type="entry name" value="HTH-TYPE TRANSCRIPTIONAL ACTIVATOR RHAS-RELATED"/>
    <property type="match status" value="1"/>
</dbReference>
<feature type="domain" description="HTH araC/xylS-type" evidence="4">
    <location>
        <begin position="180"/>
        <end position="265"/>
    </location>
</feature>
<evidence type="ECO:0000256" key="2">
    <source>
        <dbReference type="ARBA" id="ARBA00023125"/>
    </source>
</evidence>
<reference evidence="5 6" key="1">
    <citation type="submission" date="2018-07" db="EMBL/GenBank/DDBJ databases">
        <title>Genome sequence of Azospirillum sp. ATCC 49961.</title>
        <authorList>
            <person name="Sant'Anna F.H."/>
            <person name="Baldani J.I."/>
            <person name="Zilli J.E."/>
            <person name="Reis V.M."/>
            <person name="Hartmann A."/>
            <person name="Cruz L."/>
            <person name="de Souza E.M."/>
            <person name="de Oliveira Pedrosa F."/>
            <person name="Passaglia L.M.P."/>
        </authorList>
    </citation>
    <scope>NUCLEOTIDE SEQUENCE [LARGE SCALE GENOMIC DNA]</scope>
    <source>
        <strain evidence="5 6">ATCC 49961</strain>
    </source>
</reference>
<dbReference type="InterPro" id="IPR050204">
    <property type="entry name" value="AraC_XylS_family_regulators"/>
</dbReference>
<dbReference type="Proteomes" id="UP000480854">
    <property type="component" value="Unassembled WGS sequence"/>
</dbReference>
<dbReference type="PROSITE" id="PS01124">
    <property type="entry name" value="HTH_ARAC_FAMILY_2"/>
    <property type="match status" value="1"/>
</dbReference>
<dbReference type="AlphaFoldDB" id="A0A9W7TYB2"/>
<sequence length="280" mass="29471">MTNAHPCSNAPKLGARRTLSGVIVEYVPSRDLDLHLELPCHRISVHLEGAEANLALGADRTNKVIVPPAGIVFYPAGTEVKIATQDSGPYLVLMLEPVRFADMVLEGLGTEPTSLSPLIGHCDPAAQAIAATVRDALREPSPVTATILRSGATLLALHAARAISMPPATSGMGLAKRDLRRAIDYIEANISAADLNTRTLARALDLPVDVLHAAFRATFGSTPAQYVLQRRVTRARAYLGRGTTLAEAAVQSGVGDEARLAQLLRAGGGGLAMVQLPRAS</sequence>
<dbReference type="SMART" id="SM00342">
    <property type="entry name" value="HTH_ARAC"/>
    <property type="match status" value="1"/>
</dbReference>
<dbReference type="Pfam" id="PF12833">
    <property type="entry name" value="HTH_18"/>
    <property type="match status" value="1"/>
</dbReference>
<keyword evidence="6" id="KW-1185">Reference proteome</keyword>
<gene>
    <name evidence="5" type="ORF">DS843_16325</name>
</gene>
<evidence type="ECO:0000259" key="4">
    <source>
        <dbReference type="PROSITE" id="PS01124"/>
    </source>
</evidence>
<accession>A0A9W7TYB2</accession>
<proteinExistence type="predicted"/>